<accession>A0A9X1FTT6</accession>
<evidence type="ECO:0000313" key="5">
    <source>
        <dbReference type="Proteomes" id="UP001138661"/>
    </source>
</evidence>
<sequence>MTKPAIKPTTKDDIPALRRVLDQTELFPGDLLPEMLSPSLHGATDAFWLTCHLDGTAAGLCYTVPEDLTDGTWNMRALAVRPDLQGKGLGTALVGAAEEYLRRTGQRILVVDTSGTDDFASTRKFYARNGYAEEARIRDFWSAGDDKVIFRKALR</sequence>
<comment type="caution">
    <text evidence="4">The sequence shown here is derived from an EMBL/GenBank/DDBJ whole genome shotgun (WGS) entry which is preliminary data.</text>
</comment>
<dbReference type="InterPro" id="IPR050832">
    <property type="entry name" value="Bact_Acetyltransf"/>
</dbReference>
<evidence type="ECO:0000256" key="2">
    <source>
        <dbReference type="ARBA" id="ARBA00023315"/>
    </source>
</evidence>
<evidence type="ECO:0000259" key="3">
    <source>
        <dbReference type="PROSITE" id="PS51186"/>
    </source>
</evidence>
<keyword evidence="1" id="KW-0808">Transferase</keyword>
<keyword evidence="5" id="KW-1185">Reference proteome</keyword>
<evidence type="ECO:0000313" key="4">
    <source>
        <dbReference type="EMBL" id="MBW4707679.1"/>
    </source>
</evidence>
<name>A0A9X1FTT6_9RHOB</name>
<dbReference type="PANTHER" id="PTHR43877:SF2">
    <property type="entry name" value="AMINOALKYLPHOSPHONATE N-ACETYLTRANSFERASE-RELATED"/>
    <property type="match status" value="1"/>
</dbReference>
<dbReference type="PROSITE" id="PS51186">
    <property type="entry name" value="GNAT"/>
    <property type="match status" value="1"/>
</dbReference>
<dbReference type="InterPro" id="IPR000182">
    <property type="entry name" value="GNAT_dom"/>
</dbReference>
<dbReference type="Pfam" id="PF00583">
    <property type="entry name" value="Acetyltransf_1"/>
    <property type="match status" value="1"/>
</dbReference>
<dbReference type="PANTHER" id="PTHR43877">
    <property type="entry name" value="AMINOALKYLPHOSPHONATE N-ACETYLTRANSFERASE-RELATED-RELATED"/>
    <property type="match status" value="1"/>
</dbReference>
<dbReference type="Proteomes" id="UP001138661">
    <property type="component" value="Unassembled WGS sequence"/>
</dbReference>
<gene>
    <name evidence="4" type="ORF">KX928_07755</name>
</gene>
<feature type="domain" description="N-acetyltransferase" evidence="3">
    <location>
        <begin position="4"/>
        <end position="155"/>
    </location>
</feature>
<dbReference type="RefSeq" id="WP_219500753.1">
    <property type="nucleotide sequence ID" value="NZ_JAHXDN010000002.1"/>
</dbReference>
<protein>
    <submittedName>
        <fullName evidence="4">GNAT family N-acetyltransferase</fullName>
    </submittedName>
</protein>
<dbReference type="GO" id="GO:0016747">
    <property type="term" value="F:acyltransferase activity, transferring groups other than amino-acyl groups"/>
    <property type="evidence" value="ECO:0007669"/>
    <property type="project" value="InterPro"/>
</dbReference>
<dbReference type="AlphaFoldDB" id="A0A9X1FTT6"/>
<reference evidence="4" key="1">
    <citation type="submission" date="2021-07" db="EMBL/GenBank/DDBJ databases">
        <title>Roseobacter insulae sp. nov., isolated from a tidal flat.</title>
        <authorList>
            <person name="Park S."/>
            <person name="Yoon J.-H."/>
        </authorList>
    </citation>
    <scope>NUCLEOTIDE SEQUENCE</scope>
    <source>
        <strain evidence="4">YSTF-M11</strain>
    </source>
</reference>
<dbReference type="EMBL" id="JAHXDN010000002">
    <property type="protein sequence ID" value="MBW4707679.1"/>
    <property type="molecule type" value="Genomic_DNA"/>
</dbReference>
<proteinExistence type="predicted"/>
<organism evidence="4 5">
    <name type="scientific">Roseobacter insulae</name>
    <dbReference type="NCBI Taxonomy" id="2859783"/>
    <lineage>
        <taxon>Bacteria</taxon>
        <taxon>Pseudomonadati</taxon>
        <taxon>Pseudomonadota</taxon>
        <taxon>Alphaproteobacteria</taxon>
        <taxon>Rhodobacterales</taxon>
        <taxon>Roseobacteraceae</taxon>
        <taxon>Roseobacter</taxon>
    </lineage>
</organism>
<keyword evidence="2" id="KW-0012">Acyltransferase</keyword>
<evidence type="ECO:0000256" key="1">
    <source>
        <dbReference type="ARBA" id="ARBA00022679"/>
    </source>
</evidence>
<dbReference type="CDD" id="cd04301">
    <property type="entry name" value="NAT_SF"/>
    <property type="match status" value="1"/>
</dbReference>